<keyword evidence="2" id="KW-0812">Transmembrane</keyword>
<feature type="transmembrane region" description="Helical" evidence="2">
    <location>
        <begin position="201"/>
        <end position="222"/>
    </location>
</feature>
<feature type="region of interest" description="Disordered" evidence="1">
    <location>
        <begin position="1"/>
        <end position="146"/>
    </location>
</feature>
<protein>
    <submittedName>
        <fullName evidence="3">Uncharacterized protein</fullName>
    </submittedName>
</protein>
<feature type="transmembrane region" description="Helical" evidence="2">
    <location>
        <begin position="234"/>
        <end position="257"/>
    </location>
</feature>
<proteinExistence type="predicted"/>
<sequence length="306" mass="32189">MALRFNPPPGWPAPPEGWDPPEGWQPDPAWPAAPQGWLFWVPEEVVSRSEEPATADPVIWAGDAAPPTQSTAGDASQPTRSTAAQATPKVYWSSPNPPAAWASPQPGPTAPDSAASPAQSAQPLEAQLGGPAQPPTNRTGRSPGTAAVPDQLFAGITKILGQTGFRTSQWIALSAALAVALGSVLPFVSYQEAGFLLTWQVRPAVLVLSFLFGMLLGLLVVLTRRSRLRPTAGLTLLGLSLLGFFGYLLFTVIGLTSGMETSAGPFGTRTVHWSPNIGIVLCMVGTAVTAFQSVPLLREPTERELG</sequence>
<keyword evidence="4" id="KW-1185">Reference proteome</keyword>
<feature type="transmembrane region" description="Helical" evidence="2">
    <location>
        <begin position="170"/>
        <end position="189"/>
    </location>
</feature>
<keyword evidence="2" id="KW-0472">Membrane</keyword>
<organism evidence="3 4">
    <name type="scientific">Kineosporia babensis</name>
    <dbReference type="NCBI Taxonomy" id="499548"/>
    <lineage>
        <taxon>Bacteria</taxon>
        <taxon>Bacillati</taxon>
        <taxon>Actinomycetota</taxon>
        <taxon>Actinomycetes</taxon>
        <taxon>Kineosporiales</taxon>
        <taxon>Kineosporiaceae</taxon>
        <taxon>Kineosporia</taxon>
    </lineage>
</organism>
<evidence type="ECO:0000313" key="3">
    <source>
        <dbReference type="EMBL" id="MCD5310058.1"/>
    </source>
</evidence>
<comment type="caution">
    <text evidence="3">The sequence shown here is derived from an EMBL/GenBank/DDBJ whole genome shotgun (WGS) entry which is preliminary data.</text>
</comment>
<evidence type="ECO:0000256" key="1">
    <source>
        <dbReference type="SAM" id="MobiDB-lite"/>
    </source>
</evidence>
<feature type="transmembrane region" description="Helical" evidence="2">
    <location>
        <begin position="277"/>
        <end position="297"/>
    </location>
</feature>
<evidence type="ECO:0000256" key="2">
    <source>
        <dbReference type="SAM" id="Phobius"/>
    </source>
</evidence>
<accession>A0A9X1N9K2</accession>
<feature type="compositionally biased region" description="Pro residues" evidence="1">
    <location>
        <begin position="1"/>
        <end position="18"/>
    </location>
</feature>
<dbReference type="RefSeq" id="WP_231438987.1">
    <property type="nucleotide sequence ID" value="NZ_JAJOMB010000002.1"/>
</dbReference>
<feature type="compositionally biased region" description="Polar residues" evidence="1">
    <location>
        <begin position="67"/>
        <end position="85"/>
    </location>
</feature>
<name>A0A9X1N9K2_9ACTN</name>
<reference evidence="3" key="1">
    <citation type="submission" date="2021-11" db="EMBL/GenBank/DDBJ databases">
        <title>Streptomyces corallinus and Kineosporia corallina sp. nov., two new coral-derived marine actinobacteria.</title>
        <authorList>
            <person name="Buangrab K."/>
            <person name="Sutthacheep M."/>
            <person name="Yeemin T."/>
            <person name="Harunari E."/>
            <person name="Igarashi Y."/>
            <person name="Sripreechasak P."/>
            <person name="Kanchanasin P."/>
            <person name="Tanasupawat S."/>
            <person name="Phongsopitanun W."/>
        </authorList>
    </citation>
    <scope>NUCLEOTIDE SEQUENCE</scope>
    <source>
        <strain evidence="3">JCM 31032</strain>
    </source>
</reference>
<dbReference type="EMBL" id="JAJOMB010000002">
    <property type="protein sequence ID" value="MCD5310058.1"/>
    <property type="molecule type" value="Genomic_DNA"/>
</dbReference>
<dbReference type="Proteomes" id="UP001138997">
    <property type="component" value="Unassembled WGS sequence"/>
</dbReference>
<gene>
    <name evidence="3" type="ORF">LR394_04070</name>
</gene>
<feature type="compositionally biased region" description="Low complexity" evidence="1">
    <location>
        <begin position="99"/>
        <end position="127"/>
    </location>
</feature>
<feature type="compositionally biased region" description="Low complexity" evidence="1">
    <location>
        <begin position="20"/>
        <end position="44"/>
    </location>
</feature>
<dbReference type="AlphaFoldDB" id="A0A9X1N9K2"/>
<keyword evidence="2" id="KW-1133">Transmembrane helix</keyword>
<evidence type="ECO:0000313" key="4">
    <source>
        <dbReference type="Proteomes" id="UP001138997"/>
    </source>
</evidence>